<feature type="signal peptide" evidence="1">
    <location>
        <begin position="1"/>
        <end position="24"/>
    </location>
</feature>
<dbReference type="EMBL" id="AP018907">
    <property type="protein sequence ID" value="BBF94253.1"/>
    <property type="molecule type" value="Genomic_DNA"/>
</dbReference>
<organism evidence="2 3">
    <name type="scientific">Blastochloris tepida</name>
    <dbReference type="NCBI Taxonomy" id="2233851"/>
    <lineage>
        <taxon>Bacteria</taxon>
        <taxon>Pseudomonadati</taxon>
        <taxon>Pseudomonadota</taxon>
        <taxon>Alphaproteobacteria</taxon>
        <taxon>Hyphomicrobiales</taxon>
        <taxon>Blastochloridaceae</taxon>
        <taxon>Blastochloris</taxon>
    </lineage>
</organism>
<keyword evidence="3" id="KW-1185">Reference proteome</keyword>
<evidence type="ECO:0000256" key="1">
    <source>
        <dbReference type="SAM" id="SignalP"/>
    </source>
</evidence>
<dbReference type="InterPro" id="IPR037460">
    <property type="entry name" value="SEST-like"/>
</dbReference>
<gene>
    <name evidence="2" type="ORF">BLTE_29380</name>
</gene>
<sequence>MRLSVSSLCLTLACALAHMAPASAAGDLVWEVENPFRLFRKPAAFALHERAFNAVKGTARLPADIVWRTERRLNDPDCANPTTPATCEATARARYEASRLGWAAQVFEDTCYDRDVRPRRYGQTCERQYSWGTATESYVLPEAHTVQVRLSPARLAEVNSAEANSAEPKGACTWTWQPRRPGGRVETRRQACKVPLVIARVPYSPDAAESGVSVSVTLPTGQVLADPDVVVEDLLIVALGDSFASGDSNPDRPVVFSARREMVYDPTLLRDDIAALKKKLAPVQTFGLASVAPDFDPKTLPRRRMEDEDRDAAFRLASREFNRAFERAGARWLSPDCHRSLYGYPMRVGLELALENRRRAVTLISLACTGSEVTDGLFLPRAAREGFSEPGGARVPPQFDQLAELMCAGPRSERATYRLPVFRRGSPEIGVEPVTLSWCARAALKRPIDLVLLSIGGNDVGFSSLALYSVTESAADVAPIAVWVGHEIRFPPSVADIYLEALDERLQAVKQALGDGFGVAPARVVQTHYEPLQFDETGQLCGSLPALGLDVAPNLRLSRQRLREVSAFHAKLAQRLGCITSSRGADCPLDLATGAGTGFHLVGDHLAAFGRRGLCARDPQRLQIDQAMMAVPRRSLSSGEFVPYSPAAALPYGKRWRLFHTPNDAFLTANTHREDISPFDVLQPVYAALYGGAFHPTAEGHAVVADHVVRHARTVLEERQNEQAGAR</sequence>
<dbReference type="SUPFAM" id="SSF52266">
    <property type="entry name" value="SGNH hydrolase"/>
    <property type="match status" value="1"/>
</dbReference>
<proteinExistence type="predicted"/>
<name>A0A348G3X0_9HYPH</name>
<evidence type="ECO:0000313" key="3">
    <source>
        <dbReference type="Proteomes" id="UP000266934"/>
    </source>
</evidence>
<reference evidence="2 3" key="1">
    <citation type="submission" date="2018-08" db="EMBL/GenBank/DDBJ databases">
        <title>Complete genome sequencing of Blastochloris tepida GI.</title>
        <authorList>
            <person name="Tsukatani Y."/>
            <person name="Mori H."/>
        </authorList>
    </citation>
    <scope>NUCLEOTIDE SEQUENCE [LARGE SCALE GENOMIC DNA]</scope>
    <source>
        <strain evidence="2 3">GI</strain>
    </source>
</reference>
<dbReference type="AlphaFoldDB" id="A0A348G3X0"/>
<dbReference type="KEGG" id="blag:BLTE_29380"/>
<dbReference type="InterPro" id="IPR036514">
    <property type="entry name" value="SGNH_hydro_sf"/>
</dbReference>
<feature type="chain" id="PRO_5016633159" description="SGNH hydrolase-type esterase domain-containing protein" evidence="1">
    <location>
        <begin position="25"/>
        <end position="727"/>
    </location>
</feature>
<accession>A0A348G3X0</accession>
<dbReference type="Proteomes" id="UP000266934">
    <property type="component" value="Chromosome"/>
</dbReference>
<dbReference type="PANTHER" id="PTHR37981">
    <property type="entry name" value="LIPASE 2"/>
    <property type="match status" value="1"/>
</dbReference>
<evidence type="ECO:0000313" key="2">
    <source>
        <dbReference type="EMBL" id="BBF94253.1"/>
    </source>
</evidence>
<protein>
    <recommendedName>
        <fullName evidence="4">SGNH hydrolase-type esterase domain-containing protein</fullName>
    </recommendedName>
</protein>
<dbReference type="OrthoDB" id="7583701at2"/>
<dbReference type="Gene3D" id="3.40.50.1110">
    <property type="entry name" value="SGNH hydrolase"/>
    <property type="match status" value="1"/>
</dbReference>
<keyword evidence="1" id="KW-0732">Signal</keyword>
<evidence type="ECO:0008006" key="4">
    <source>
        <dbReference type="Google" id="ProtNLM"/>
    </source>
</evidence>
<dbReference type="RefSeq" id="WP_126401379.1">
    <property type="nucleotide sequence ID" value="NZ_AP018907.1"/>
</dbReference>
<dbReference type="GO" id="GO:0006629">
    <property type="term" value="P:lipid metabolic process"/>
    <property type="evidence" value="ECO:0007669"/>
    <property type="project" value="TreeGrafter"/>
</dbReference>
<dbReference type="PANTHER" id="PTHR37981:SF1">
    <property type="entry name" value="SGNH HYDROLASE-TYPE ESTERASE DOMAIN-CONTAINING PROTEIN"/>
    <property type="match status" value="1"/>
</dbReference>
<dbReference type="GO" id="GO:0016788">
    <property type="term" value="F:hydrolase activity, acting on ester bonds"/>
    <property type="evidence" value="ECO:0007669"/>
    <property type="project" value="InterPro"/>
</dbReference>